<feature type="compositionally biased region" description="Acidic residues" evidence="1">
    <location>
        <begin position="43"/>
        <end position="53"/>
    </location>
</feature>
<feature type="region of interest" description="Disordered" evidence="1">
    <location>
        <begin position="39"/>
        <end position="87"/>
    </location>
</feature>
<evidence type="ECO:0000256" key="1">
    <source>
        <dbReference type="SAM" id="MobiDB-lite"/>
    </source>
</evidence>
<proteinExistence type="predicted"/>
<organism evidence="3 4">
    <name type="scientific">Thalictrum thalictroides</name>
    <name type="common">Rue-anemone</name>
    <name type="synonym">Anemone thalictroides</name>
    <dbReference type="NCBI Taxonomy" id="46969"/>
    <lineage>
        <taxon>Eukaryota</taxon>
        <taxon>Viridiplantae</taxon>
        <taxon>Streptophyta</taxon>
        <taxon>Embryophyta</taxon>
        <taxon>Tracheophyta</taxon>
        <taxon>Spermatophyta</taxon>
        <taxon>Magnoliopsida</taxon>
        <taxon>Ranunculales</taxon>
        <taxon>Ranunculaceae</taxon>
        <taxon>Thalictroideae</taxon>
        <taxon>Thalictrum</taxon>
    </lineage>
</organism>
<dbReference type="AlphaFoldDB" id="A0A7J6WVX2"/>
<dbReference type="Pfam" id="PF04195">
    <property type="entry name" value="Transposase_28"/>
    <property type="match status" value="1"/>
</dbReference>
<dbReference type="InterPro" id="IPR007321">
    <property type="entry name" value="Transposase_28"/>
</dbReference>
<evidence type="ECO:0000259" key="2">
    <source>
        <dbReference type="Pfam" id="PF04195"/>
    </source>
</evidence>
<keyword evidence="4" id="KW-1185">Reference proteome</keyword>
<gene>
    <name evidence="3" type="ORF">FRX31_008842</name>
</gene>
<dbReference type="Proteomes" id="UP000554482">
    <property type="component" value="Unassembled WGS sequence"/>
</dbReference>
<feature type="domain" description="Transposase (putative) gypsy type" evidence="2">
    <location>
        <begin position="144"/>
        <end position="189"/>
    </location>
</feature>
<evidence type="ECO:0000313" key="4">
    <source>
        <dbReference type="Proteomes" id="UP000554482"/>
    </source>
</evidence>
<accession>A0A7J6WVX2</accession>
<feature type="non-terminal residue" evidence="3">
    <location>
        <position position="1"/>
    </location>
</feature>
<sequence>VRANPAVGLTSPSVRFDELRLSNVGNVNKTVISELEEVRSERDEDELSVDSDVELASSVPCDDDDIQDEAGHSCTPEDGEDNEASVSGRISESVMRLIRKGRRSFPEIRRRYQIVERRIEMSLVDKTIPEVDDNHSILLLEGQLKAGARLPLSKFVCDVLNHYEKAPISMASRFWHAMRIMAELRSMFHYNIEVADVVSFFLVKPCRVMTGIFS</sequence>
<protein>
    <recommendedName>
        <fullName evidence="2">Transposase (putative) gypsy type domain-containing protein</fullName>
    </recommendedName>
</protein>
<comment type="caution">
    <text evidence="3">The sequence shown here is derived from an EMBL/GenBank/DDBJ whole genome shotgun (WGS) entry which is preliminary data.</text>
</comment>
<reference evidence="3 4" key="1">
    <citation type="submission" date="2020-06" db="EMBL/GenBank/DDBJ databases">
        <title>Transcriptomic and genomic resources for Thalictrum thalictroides and T. hernandezii: Facilitating candidate gene discovery in an emerging model plant lineage.</title>
        <authorList>
            <person name="Arias T."/>
            <person name="Riano-Pachon D.M."/>
            <person name="Di Stilio V.S."/>
        </authorList>
    </citation>
    <scope>NUCLEOTIDE SEQUENCE [LARGE SCALE GENOMIC DNA]</scope>
    <source>
        <strain evidence="4">cv. WT478/WT964</strain>
        <tissue evidence="3">Leaves</tissue>
    </source>
</reference>
<name>A0A7J6WVX2_THATH</name>
<dbReference type="EMBL" id="JABWDY010009237">
    <property type="protein sequence ID" value="KAF5201571.1"/>
    <property type="molecule type" value="Genomic_DNA"/>
</dbReference>
<evidence type="ECO:0000313" key="3">
    <source>
        <dbReference type="EMBL" id="KAF5201571.1"/>
    </source>
</evidence>